<accession>A0A367RQI0</accession>
<name>A0A367RQI0_9NOSO</name>
<evidence type="ECO:0000313" key="3">
    <source>
        <dbReference type="Proteomes" id="UP000252107"/>
    </source>
</evidence>
<dbReference type="Proteomes" id="UP000252107">
    <property type="component" value="Unassembled WGS sequence"/>
</dbReference>
<gene>
    <name evidence="2" type="ORF">A6770_13115</name>
</gene>
<evidence type="ECO:0000313" key="2">
    <source>
        <dbReference type="EMBL" id="RCJ38289.1"/>
    </source>
</evidence>
<keyword evidence="3" id="KW-1185">Reference proteome</keyword>
<comment type="caution">
    <text evidence="2">The sequence shown here is derived from an EMBL/GenBank/DDBJ whole genome shotgun (WGS) entry which is preliminary data.</text>
</comment>
<feature type="transmembrane region" description="Helical" evidence="1">
    <location>
        <begin position="6"/>
        <end position="22"/>
    </location>
</feature>
<dbReference type="AlphaFoldDB" id="A0A367RQI0"/>
<keyword evidence="1" id="KW-1133">Transmembrane helix</keyword>
<sequence length="207" mass="23566">MFGVVVITLVIAVVGWFSYNVVTKGKAQLKSVEACISQIERNPNSPSVYDKFIEVWKSSTWVQSEDLFIGGYYDRILKICDKNSSNVKAWQLLEYVVQKLNIIFGINVAGKRNRAITFRLLADNLFKEFKNQPIRERILSLIHLVSGITQAETNTSLKILEANLSSQEAKMLVLDLGRLHYSVSRPDKKPTIYDEQAIQNDIIVRSK</sequence>
<keyword evidence="1" id="KW-0812">Transmembrane</keyword>
<evidence type="ECO:0000256" key="1">
    <source>
        <dbReference type="SAM" id="Phobius"/>
    </source>
</evidence>
<dbReference type="EMBL" id="LXQD01000098">
    <property type="protein sequence ID" value="RCJ38289.1"/>
    <property type="molecule type" value="Genomic_DNA"/>
</dbReference>
<proteinExistence type="predicted"/>
<organism evidence="2 3">
    <name type="scientific">Nostoc minutum NIES-26</name>
    <dbReference type="NCBI Taxonomy" id="1844469"/>
    <lineage>
        <taxon>Bacteria</taxon>
        <taxon>Bacillati</taxon>
        <taxon>Cyanobacteriota</taxon>
        <taxon>Cyanophyceae</taxon>
        <taxon>Nostocales</taxon>
        <taxon>Nostocaceae</taxon>
        <taxon>Nostoc</taxon>
    </lineage>
</organism>
<protein>
    <submittedName>
        <fullName evidence="2">Uncharacterized protein</fullName>
    </submittedName>
</protein>
<keyword evidence="1" id="KW-0472">Membrane</keyword>
<reference evidence="2" key="1">
    <citation type="submission" date="2016-04" db="EMBL/GenBank/DDBJ databases">
        <authorList>
            <person name="Tabuchi Yagui T.R."/>
        </authorList>
    </citation>
    <scope>NUCLEOTIDE SEQUENCE [LARGE SCALE GENOMIC DNA]</scope>
    <source>
        <strain evidence="2">NIES-26</strain>
    </source>
</reference>